<organism evidence="2 3">
    <name type="scientific">Basidiobolus ranarum</name>
    <dbReference type="NCBI Taxonomy" id="34480"/>
    <lineage>
        <taxon>Eukaryota</taxon>
        <taxon>Fungi</taxon>
        <taxon>Fungi incertae sedis</taxon>
        <taxon>Zoopagomycota</taxon>
        <taxon>Entomophthoromycotina</taxon>
        <taxon>Basidiobolomycetes</taxon>
        <taxon>Basidiobolales</taxon>
        <taxon>Basidiobolaceae</taxon>
        <taxon>Basidiobolus</taxon>
    </lineage>
</organism>
<accession>A0ABR2WSN1</accession>
<protein>
    <recommendedName>
        <fullName evidence="4">ATP synthase F0 subunit 8</fullName>
    </recommendedName>
</protein>
<evidence type="ECO:0008006" key="4">
    <source>
        <dbReference type="Google" id="ProtNLM"/>
    </source>
</evidence>
<evidence type="ECO:0000256" key="1">
    <source>
        <dbReference type="SAM" id="Phobius"/>
    </source>
</evidence>
<name>A0ABR2WSN1_9FUNG</name>
<keyword evidence="1" id="KW-0812">Transmembrane</keyword>
<dbReference type="Proteomes" id="UP001479436">
    <property type="component" value="Unassembled WGS sequence"/>
</dbReference>
<feature type="transmembrane region" description="Helical" evidence="1">
    <location>
        <begin position="12"/>
        <end position="30"/>
    </location>
</feature>
<evidence type="ECO:0000313" key="3">
    <source>
        <dbReference type="Proteomes" id="UP001479436"/>
    </source>
</evidence>
<dbReference type="EMBL" id="JASJQH010000411">
    <property type="protein sequence ID" value="KAK9764528.1"/>
    <property type="molecule type" value="Genomic_DNA"/>
</dbReference>
<sequence>MEEMVKNQYKYLISWIIFGIALGSSYNKFCRANNFTVTRMDLSDASRRIKNLEARLKDIKLLHSTMG</sequence>
<reference evidence="2 3" key="1">
    <citation type="submission" date="2023-04" db="EMBL/GenBank/DDBJ databases">
        <title>Genome of Basidiobolus ranarum AG-B5.</title>
        <authorList>
            <person name="Stajich J.E."/>
            <person name="Carter-House D."/>
            <person name="Gryganskyi A."/>
        </authorList>
    </citation>
    <scope>NUCLEOTIDE SEQUENCE [LARGE SCALE GENOMIC DNA]</scope>
    <source>
        <strain evidence="2 3">AG-B5</strain>
    </source>
</reference>
<proteinExistence type="predicted"/>
<gene>
    <name evidence="2" type="ORF">K7432_007890</name>
</gene>
<keyword evidence="1" id="KW-1133">Transmembrane helix</keyword>
<evidence type="ECO:0000313" key="2">
    <source>
        <dbReference type="EMBL" id="KAK9764528.1"/>
    </source>
</evidence>
<keyword evidence="1" id="KW-0472">Membrane</keyword>
<keyword evidence="3" id="KW-1185">Reference proteome</keyword>
<comment type="caution">
    <text evidence="2">The sequence shown here is derived from an EMBL/GenBank/DDBJ whole genome shotgun (WGS) entry which is preliminary data.</text>
</comment>